<dbReference type="EMBL" id="LCWF01000091">
    <property type="protein sequence ID" value="KKY20884.1"/>
    <property type="molecule type" value="Genomic_DNA"/>
</dbReference>
<evidence type="ECO:0000256" key="2">
    <source>
        <dbReference type="ARBA" id="ARBA00022723"/>
    </source>
</evidence>
<dbReference type="Gene3D" id="2.60.120.330">
    <property type="entry name" value="B-lactam Antibiotic, Isopenicillin N Synthase, Chain"/>
    <property type="match status" value="1"/>
</dbReference>
<dbReference type="InterPro" id="IPR027443">
    <property type="entry name" value="IPNS-like_sf"/>
</dbReference>
<feature type="compositionally biased region" description="Basic and acidic residues" evidence="5">
    <location>
        <begin position="225"/>
        <end position="242"/>
    </location>
</feature>
<reference evidence="8 9" key="1">
    <citation type="submission" date="2015-05" db="EMBL/GenBank/DDBJ databases">
        <title>Distinctive expansion of gene families associated with plant cell wall degradation and secondary metabolism in the genomes of grapevine trunk pathogens.</title>
        <authorList>
            <person name="Lawrence D.P."/>
            <person name="Travadon R."/>
            <person name="Rolshausen P.E."/>
            <person name="Baumgartner K."/>
        </authorList>
    </citation>
    <scope>NUCLEOTIDE SEQUENCE [LARGE SCALE GENOMIC DNA]</scope>
    <source>
        <strain evidence="8">UCRPC4</strain>
    </source>
</reference>
<dbReference type="GO" id="GO:0051213">
    <property type="term" value="F:dioxygenase activity"/>
    <property type="evidence" value="ECO:0007669"/>
    <property type="project" value="UniProtKB-KW"/>
</dbReference>
<name>A0A0G2EEM6_PHACM</name>
<dbReference type="GO" id="GO:0046872">
    <property type="term" value="F:metal ion binding"/>
    <property type="evidence" value="ECO:0007669"/>
    <property type="project" value="UniProtKB-KW"/>
</dbReference>
<evidence type="ECO:0000313" key="8">
    <source>
        <dbReference type="EMBL" id="KKY20884.1"/>
    </source>
</evidence>
<reference evidence="8 9" key="2">
    <citation type="submission" date="2015-05" db="EMBL/GenBank/DDBJ databases">
        <authorList>
            <person name="Morales-Cruz A."/>
            <person name="Amrine K.C."/>
            <person name="Cantu D."/>
        </authorList>
    </citation>
    <scope>NUCLEOTIDE SEQUENCE [LARGE SCALE GENOMIC DNA]</scope>
    <source>
        <strain evidence="8">UCRPC4</strain>
    </source>
</reference>
<gene>
    <name evidence="8" type="ORF">UCRPC4_g03960</name>
</gene>
<dbReference type="Pfam" id="PF14226">
    <property type="entry name" value="DIOX_N"/>
    <property type="match status" value="1"/>
</dbReference>
<dbReference type="InterPro" id="IPR044861">
    <property type="entry name" value="IPNS-like_FE2OG_OXY"/>
</dbReference>
<organism evidence="8 9">
    <name type="scientific">Phaeomoniella chlamydospora</name>
    <name type="common">Phaeoacremonium chlamydosporum</name>
    <dbReference type="NCBI Taxonomy" id="158046"/>
    <lineage>
        <taxon>Eukaryota</taxon>
        <taxon>Fungi</taxon>
        <taxon>Dikarya</taxon>
        <taxon>Ascomycota</taxon>
        <taxon>Pezizomycotina</taxon>
        <taxon>Eurotiomycetes</taxon>
        <taxon>Chaetothyriomycetidae</taxon>
        <taxon>Phaeomoniellales</taxon>
        <taxon>Phaeomoniellaceae</taxon>
        <taxon>Phaeomoniella</taxon>
    </lineage>
</organism>
<keyword evidence="6" id="KW-0472">Membrane</keyword>
<comment type="similarity">
    <text evidence="1">Belongs to the iron/ascorbate-dependent oxidoreductase family.</text>
</comment>
<dbReference type="InterPro" id="IPR005123">
    <property type="entry name" value="Oxoglu/Fe-dep_dioxygenase_dom"/>
</dbReference>
<keyword evidence="6" id="KW-1133">Transmembrane helix</keyword>
<feature type="domain" description="Fe2OG dioxygenase" evidence="7">
    <location>
        <begin position="692"/>
        <end position="801"/>
    </location>
</feature>
<keyword evidence="9" id="KW-1185">Reference proteome</keyword>
<feature type="transmembrane region" description="Helical" evidence="6">
    <location>
        <begin position="463"/>
        <end position="484"/>
    </location>
</feature>
<feature type="compositionally biased region" description="Basic residues" evidence="5">
    <location>
        <begin position="103"/>
        <end position="112"/>
    </location>
</feature>
<dbReference type="PANTHER" id="PTHR10209:SF812">
    <property type="entry name" value="2OG-FE(II) OXYGENASE FAMILY, PUTATIVE (AFU_ORTHOLOGUE AFUA_3G14880)-RELATED"/>
    <property type="match status" value="1"/>
</dbReference>
<evidence type="ECO:0000256" key="5">
    <source>
        <dbReference type="SAM" id="MobiDB-lite"/>
    </source>
</evidence>
<evidence type="ECO:0000256" key="6">
    <source>
        <dbReference type="SAM" id="Phobius"/>
    </source>
</evidence>
<feature type="region of interest" description="Disordered" evidence="5">
    <location>
        <begin position="181"/>
        <end position="254"/>
    </location>
</feature>
<dbReference type="SUPFAM" id="SSF51197">
    <property type="entry name" value="Clavaminate synthase-like"/>
    <property type="match status" value="1"/>
</dbReference>
<evidence type="ECO:0000256" key="3">
    <source>
        <dbReference type="ARBA" id="ARBA00023002"/>
    </source>
</evidence>
<proteinExistence type="inferred from homology"/>
<keyword evidence="3" id="KW-0560">Oxidoreductase</keyword>
<keyword evidence="4" id="KW-0408">Iron</keyword>
<feature type="region of interest" description="Disordered" evidence="5">
    <location>
        <begin position="53"/>
        <end position="117"/>
    </location>
</feature>
<dbReference type="Proteomes" id="UP000053317">
    <property type="component" value="Unassembled WGS sequence"/>
</dbReference>
<keyword evidence="6" id="KW-0812">Transmembrane</keyword>
<dbReference type="PANTHER" id="PTHR10209">
    <property type="entry name" value="OXIDOREDUCTASE, 2OG-FE II OXYGENASE FAMILY PROTEIN"/>
    <property type="match status" value="1"/>
</dbReference>
<dbReference type="Pfam" id="PF03171">
    <property type="entry name" value="2OG-FeII_Oxy"/>
    <property type="match status" value="1"/>
</dbReference>
<accession>A0A0G2EEM6</accession>
<dbReference type="GO" id="GO:0044283">
    <property type="term" value="P:small molecule biosynthetic process"/>
    <property type="evidence" value="ECO:0007669"/>
    <property type="project" value="UniProtKB-ARBA"/>
</dbReference>
<comment type="caution">
    <text evidence="8">The sequence shown here is derived from an EMBL/GenBank/DDBJ whole genome shotgun (WGS) entry which is preliminary data.</text>
</comment>
<keyword evidence="8" id="KW-0223">Dioxygenase</keyword>
<evidence type="ECO:0000313" key="9">
    <source>
        <dbReference type="Proteomes" id="UP000053317"/>
    </source>
</evidence>
<evidence type="ECO:0000259" key="7">
    <source>
        <dbReference type="PROSITE" id="PS51471"/>
    </source>
</evidence>
<feature type="transmembrane region" description="Helical" evidence="6">
    <location>
        <begin position="432"/>
        <end position="451"/>
    </location>
</feature>
<dbReference type="OrthoDB" id="627829at2759"/>
<sequence length="873" mass="97994">MSHDLYQIRDNELRRRELPSFEVIERLLATYVATGGGTGDYLAALDAQVKEHGYSASSSSSSDDGHDQAGPSPRRPSGGPPDKPHVEIIDYEESVAHGQYRERMRRPGRSSHHPPVPWQAYVEDVLEDEDDEPIYTPLPPEEDDRRTRSMRATHTGTLQSQELGNSGRHILILAPEFGGRRARQGGLAQRNSRAGSNRNEHTRRAGTENPRPLRSHGNDDQNIIIEEHHVRVEGQPENRGADMEAQSRGSWNESDLLNNADGFLHVRDHVNLRRPRQRGAGPGHQAPTRSKSLVAGTLGIPVDTSTRQILAQLSDRWLVDMLYRHYQSINKRRQTTFSDIIPFKTVGFANFIRFERTVERGKDPSGYIVSAKIPAISAGGDATSHFRYLMKYPMISDKMMLLKLDQLVATSERKRPGFYVVEIKEAPDTSKIYIVLGILITISTGVGAAYAGLQGDIGTGIAIASYILTCLSLMLALLSVGQWLGLSKPDSFSFAYDIKETQIIGATHIEQAFSPNCAMGFEAIPILDLSEAQKPELKSAFLEKLRYALLEVGFLYIKNTGIDPQLVQRVIEQGKAFFDLPESKKLEIEMKNAPSFLGYSRLGNEITRHKVDWREQIDLSTTHPLRKSSEPLYRNLLSPNQWPDADFLPEFRAVYEEYMRRMGTMSVEFTSLIAEAIGLPKDAFNQFFDRSQQHKLKIVKYPDLAELGVEDDHGESQGVGPHKDSMLTSYLLQASHHRGLQVQNNDGEWIDCPPLDGTFVVAIGQGMEALTRGVCQSTTHRVLNPPRGTGARFSIPFFQGVSYDATFESMDVPESVQALRQEVLDRRGEKKDDIEFTFRKGQWDHLGTATLWNRIKSHPDVGEKWVSLYSPVL</sequence>
<evidence type="ECO:0000256" key="4">
    <source>
        <dbReference type="ARBA" id="ARBA00023004"/>
    </source>
</evidence>
<dbReference type="PROSITE" id="PS51471">
    <property type="entry name" value="FE2OG_OXY"/>
    <property type="match status" value="1"/>
</dbReference>
<keyword evidence="2" id="KW-0479">Metal-binding</keyword>
<protein>
    <submittedName>
        <fullName evidence="8">Putative naringenin 3-dioxygenase</fullName>
    </submittedName>
</protein>
<dbReference type="InterPro" id="IPR026992">
    <property type="entry name" value="DIOX_N"/>
</dbReference>
<dbReference type="AlphaFoldDB" id="A0A0G2EEM6"/>
<evidence type="ECO:0000256" key="1">
    <source>
        <dbReference type="ARBA" id="ARBA00008056"/>
    </source>
</evidence>